<name>A0A7T4DQD9_AERJA</name>
<dbReference type="PROSITE" id="PS51352">
    <property type="entry name" value="THIOREDOXIN_2"/>
    <property type="match status" value="1"/>
</dbReference>
<dbReference type="InterPro" id="IPR036249">
    <property type="entry name" value="Thioredoxin-like_sf"/>
</dbReference>
<dbReference type="InterPro" id="IPR050553">
    <property type="entry name" value="Thioredoxin_ResA/DsbE_sf"/>
</dbReference>
<sequence>MVRVSGSGKELKRICWLIVAGLLGACTPAPEFTDAAGQTVALDHFAGKPLLVNYFAPWCAPCLREMPHLNALAAEGEIAVVAINYDPITPAELDKLAAQYHIKVPLLIANEDARLPFPRPSGLPTSYLLDSEGKLKQTLVGELGQSQIDALKASIRHPGN</sequence>
<proteinExistence type="predicted"/>
<dbReference type="InterPro" id="IPR013766">
    <property type="entry name" value="Thioredoxin_domain"/>
</dbReference>
<organism evidence="6 7">
    <name type="scientific">Aeromonas jandaei</name>
    <dbReference type="NCBI Taxonomy" id="650"/>
    <lineage>
        <taxon>Bacteria</taxon>
        <taxon>Pseudomonadati</taxon>
        <taxon>Pseudomonadota</taxon>
        <taxon>Gammaproteobacteria</taxon>
        <taxon>Aeromonadales</taxon>
        <taxon>Aeromonadaceae</taxon>
        <taxon>Aeromonas</taxon>
    </lineage>
</organism>
<comment type="subcellular location">
    <subcellularLocation>
        <location evidence="1">Cell envelope</location>
    </subcellularLocation>
</comment>
<evidence type="ECO:0000313" key="6">
    <source>
        <dbReference type="EMBL" id="QQB20374.1"/>
    </source>
</evidence>
<dbReference type="EMBL" id="CP066092">
    <property type="protein sequence ID" value="QQB20374.1"/>
    <property type="molecule type" value="Genomic_DNA"/>
</dbReference>
<gene>
    <name evidence="6" type="ORF">I6H43_02170</name>
</gene>
<accession>A0A7T4DQD9</accession>
<evidence type="ECO:0000256" key="2">
    <source>
        <dbReference type="ARBA" id="ARBA00022748"/>
    </source>
</evidence>
<dbReference type="InterPro" id="IPR017937">
    <property type="entry name" value="Thioredoxin_CS"/>
</dbReference>
<keyword evidence="7" id="KW-1185">Reference proteome</keyword>
<evidence type="ECO:0000313" key="7">
    <source>
        <dbReference type="Proteomes" id="UP000595481"/>
    </source>
</evidence>
<evidence type="ECO:0000256" key="4">
    <source>
        <dbReference type="ARBA" id="ARBA00023284"/>
    </source>
</evidence>
<keyword evidence="3" id="KW-1015">Disulfide bond</keyword>
<evidence type="ECO:0000256" key="3">
    <source>
        <dbReference type="ARBA" id="ARBA00023157"/>
    </source>
</evidence>
<dbReference type="PROSITE" id="PS00194">
    <property type="entry name" value="THIOREDOXIN_1"/>
    <property type="match status" value="1"/>
</dbReference>
<keyword evidence="2" id="KW-0201">Cytochrome c-type biogenesis</keyword>
<dbReference type="PANTHER" id="PTHR42852:SF6">
    <property type="entry name" value="THIOL:DISULFIDE INTERCHANGE PROTEIN DSBE"/>
    <property type="match status" value="1"/>
</dbReference>
<evidence type="ECO:0000259" key="5">
    <source>
        <dbReference type="PROSITE" id="PS51352"/>
    </source>
</evidence>
<dbReference type="Pfam" id="PF08534">
    <property type="entry name" value="Redoxin"/>
    <property type="match status" value="1"/>
</dbReference>
<protein>
    <submittedName>
        <fullName evidence="6">TlpA family protein disulfide reductase</fullName>
    </submittedName>
</protein>
<keyword evidence="4" id="KW-0676">Redox-active center</keyword>
<dbReference type="PANTHER" id="PTHR42852">
    <property type="entry name" value="THIOL:DISULFIDE INTERCHANGE PROTEIN DSBE"/>
    <property type="match status" value="1"/>
</dbReference>
<dbReference type="GeneID" id="69550052"/>
<dbReference type="InterPro" id="IPR013740">
    <property type="entry name" value="Redoxin"/>
</dbReference>
<dbReference type="Gene3D" id="3.40.30.10">
    <property type="entry name" value="Glutaredoxin"/>
    <property type="match status" value="1"/>
</dbReference>
<dbReference type="SUPFAM" id="SSF52833">
    <property type="entry name" value="Thioredoxin-like"/>
    <property type="match status" value="1"/>
</dbReference>
<dbReference type="PROSITE" id="PS51257">
    <property type="entry name" value="PROKAR_LIPOPROTEIN"/>
    <property type="match status" value="1"/>
</dbReference>
<reference evidence="6 7" key="1">
    <citation type="submission" date="2020-12" db="EMBL/GenBank/DDBJ databases">
        <title>FDA dAtabase for Regulatory Grade micrObial Sequences (FDA-ARGOS): Supporting development and validation of Infectious Disease Dx tests.</title>
        <authorList>
            <person name="Sproer C."/>
            <person name="Gronow S."/>
            <person name="Severitt S."/>
            <person name="Schroder I."/>
            <person name="Tallon L."/>
            <person name="Sadzewicz L."/>
            <person name="Zhao X."/>
            <person name="Boylan J."/>
            <person name="Ott S."/>
            <person name="Bowen H."/>
            <person name="Vavikolanu K."/>
            <person name="Mehta A."/>
            <person name="Aluvathingal J."/>
            <person name="Nadendla S."/>
            <person name="Lowell S."/>
            <person name="Myers T."/>
            <person name="Yan Y."/>
            <person name="Sichtig H."/>
        </authorList>
    </citation>
    <scope>NUCLEOTIDE SEQUENCE [LARGE SCALE GENOMIC DNA]</scope>
    <source>
        <strain evidence="6 7">FDAARGOS_986</strain>
    </source>
</reference>
<dbReference type="RefSeq" id="WP_042029965.1">
    <property type="nucleotide sequence ID" value="NZ_CAWMFX010000010.1"/>
</dbReference>
<feature type="domain" description="Thioredoxin" evidence="5">
    <location>
        <begin position="21"/>
        <end position="160"/>
    </location>
</feature>
<evidence type="ECO:0000256" key="1">
    <source>
        <dbReference type="ARBA" id="ARBA00004196"/>
    </source>
</evidence>
<dbReference type="Proteomes" id="UP000595481">
    <property type="component" value="Chromosome"/>
</dbReference>
<dbReference type="CDD" id="cd02966">
    <property type="entry name" value="TlpA_like_family"/>
    <property type="match status" value="1"/>
</dbReference>